<evidence type="ECO:0000313" key="12">
    <source>
        <dbReference type="Proteomes" id="UP000708208"/>
    </source>
</evidence>
<keyword evidence="7" id="KW-0720">Serine protease</keyword>
<comment type="caution">
    <text evidence="11">The sequence shown here is derived from an EMBL/GenBank/DDBJ whole genome shotgun (WGS) entry which is preliminary data.</text>
</comment>
<reference evidence="11" key="1">
    <citation type="submission" date="2021-06" db="EMBL/GenBank/DDBJ databases">
        <authorList>
            <person name="Hodson N. C."/>
            <person name="Mongue J. A."/>
            <person name="Jaron S. K."/>
        </authorList>
    </citation>
    <scope>NUCLEOTIDE SEQUENCE</scope>
</reference>
<evidence type="ECO:0000256" key="5">
    <source>
        <dbReference type="ARBA" id="ARBA00022670"/>
    </source>
</evidence>
<feature type="domain" description="Peptidase S9 prolyl oligopeptidase catalytic" evidence="9">
    <location>
        <begin position="521"/>
        <end position="738"/>
    </location>
</feature>
<protein>
    <recommendedName>
        <fullName evidence="4">Prolyl endopeptidase</fullName>
        <ecNumber evidence="3">3.4.21.26</ecNumber>
    </recommendedName>
    <alternativeName>
        <fullName evidence="8">Post-proline cleaving enzyme</fullName>
    </alternativeName>
</protein>
<dbReference type="OrthoDB" id="248387at2759"/>
<evidence type="ECO:0000256" key="7">
    <source>
        <dbReference type="ARBA" id="ARBA00022825"/>
    </source>
</evidence>
<dbReference type="Pfam" id="PF00326">
    <property type="entry name" value="Peptidase_S9"/>
    <property type="match status" value="1"/>
</dbReference>
<dbReference type="EMBL" id="CAJVCH010570882">
    <property type="protein sequence ID" value="CAG7836112.1"/>
    <property type="molecule type" value="Genomic_DNA"/>
</dbReference>
<dbReference type="PANTHER" id="PTHR42881:SF2">
    <property type="entry name" value="PROLYL ENDOPEPTIDASE"/>
    <property type="match status" value="1"/>
</dbReference>
<name>A0A8J2Q0X1_9HEXA</name>
<dbReference type="FunFam" id="3.40.50.1820:FF:000005">
    <property type="entry name" value="Prolyl endopeptidase"/>
    <property type="match status" value="1"/>
</dbReference>
<feature type="domain" description="Peptidase S9A N-terminal" evidence="10">
    <location>
        <begin position="42"/>
        <end position="457"/>
    </location>
</feature>
<proteinExistence type="inferred from homology"/>
<dbReference type="FunFam" id="2.130.10.120:FF:000001">
    <property type="entry name" value="Prolyl endopeptidase"/>
    <property type="match status" value="1"/>
</dbReference>
<dbReference type="InterPro" id="IPR001375">
    <property type="entry name" value="Peptidase_S9_cat"/>
</dbReference>
<dbReference type="GO" id="GO:0004252">
    <property type="term" value="F:serine-type endopeptidase activity"/>
    <property type="evidence" value="ECO:0007669"/>
    <property type="project" value="UniProtKB-EC"/>
</dbReference>
<dbReference type="Pfam" id="PF02897">
    <property type="entry name" value="Peptidase_S9_N"/>
    <property type="match status" value="1"/>
</dbReference>
<evidence type="ECO:0000256" key="3">
    <source>
        <dbReference type="ARBA" id="ARBA00011897"/>
    </source>
</evidence>
<evidence type="ECO:0000256" key="1">
    <source>
        <dbReference type="ARBA" id="ARBA00001070"/>
    </source>
</evidence>
<keyword evidence="12" id="KW-1185">Reference proteome</keyword>
<comment type="similarity">
    <text evidence="2">Belongs to the peptidase S9A family.</text>
</comment>
<dbReference type="PANTHER" id="PTHR42881">
    <property type="entry name" value="PROLYL ENDOPEPTIDASE"/>
    <property type="match status" value="1"/>
</dbReference>
<keyword evidence="5" id="KW-0645">Protease</keyword>
<dbReference type="GO" id="GO:0070012">
    <property type="term" value="F:oligopeptidase activity"/>
    <property type="evidence" value="ECO:0007669"/>
    <property type="project" value="TreeGrafter"/>
</dbReference>
<gene>
    <name evidence="11" type="ORF">AFUS01_LOCUS45393</name>
</gene>
<dbReference type="GO" id="GO:0006508">
    <property type="term" value="P:proteolysis"/>
    <property type="evidence" value="ECO:0007669"/>
    <property type="project" value="UniProtKB-KW"/>
</dbReference>
<dbReference type="PROSITE" id="PS00708">
    <property type="entry name" value="PRO_ENDOPEP_SER"/>
    <property type="match status" value="1"/>
</dbReference>
<dbReference type="GO" id="GO:0005829">
    <property type="term" value="C:cytosol"/>
    <property type="evidence" value="ECO:0007669"/>
    <property type="project" value="TreeGrafter"/>
</dbReference>
<evidence type="ECO:0000256" key="8">
    <source>
        <dbReference type="ARBA" id="ARBA00029698"/>
    </source>
</evidence>
<evidence type="ECO:0000256" key="6">
    <source>
        <dbReference type="ARBA" id="ARBA00022801"/>
    </source>
</evidence>
<sequence>MQASEAKFHPRVTKCFAWRIKILLRVRRWWWCRKHHFRFRYPSANRDETIVDDYHGTKVPDPYRWLEMPKTEEVKHFIKQQTAITEKFLRNCCVREFILNRLIDLYNYPKYSCPFKRGNYYYYFKKNGMEPQTILYQQESLEGDSRTFVDLNIVNNKTSVLSSFAFSENGGIFSYTTSSFGSDWVKIRFKNVDTLKDYPDVLERVKFSNIAWTHDNLGLFYSCYPKGRNTSGTDTSTGTNQTVAYHRLGTPPDEDAIVVEFPDQPTWGIRASVSNCGRYLLIYPWEYTNHNGLYYCDLKPYLKRGITKEIARFEIIPVITEIGSHLYEYVTNYDSLFYIRTNKNASNYQVVAIDFHNPVESNWTVKIPEDKLDVLQWTCVISYDKLVACYSRHVSHILKLFQLPEATLIKIIDLEMGSITCRAGKPFDSVFFFRTEFVFNPTKIYYIDFAKEELEVKLFREIKPSFVDPEDFTVKKIFYPSLDGTQIPMIITHRKGLNLNGSHFCRLYGYGGFGHNLIPAFSPQRLFTIDNLQGVEAVANVRGGGEYGENWHIDGCRHNKQNCLDDFLAAAEYLIHNNYTNPSKLAIVGSSNGGLVVAACVNQRPDLFGAAVPIVGVMDLLRFHKFTIGSCWITEYGISDLEEDFKFIYKISPLHNIKPPENDTQYPPILVMTADHDNRVVPLHSLKYLAELQHKIGQLPQQKNPLMLRVDSKTGHGTAKGYSALIQELVDIYSFFILNMNLELKIENSR</sequence>
<evidence type="ECO:0000259" key="9">
    <source>
        <dbReference type="Pfam" id="PF00326"/>
    </source>
</evidence>
<evidence type="ECO:0000256" key="2">
    <source>
        <dbReference type="ARBA" id="ARBA00005228"/>
    </source>
</evidence>
<dbReference type="AlphaFoldDB" id="A0A8J2Q0X1"/>
<dbReference type="Proteomes" id="UP000708208">
    <property type="component" value="Unassembled WGS sequence"/>
</dbReference>
<dbReference type="InterPro" id="IPR002471">
    <property type="entry name" value="Pept_S9_AS"/>
</dbReference>
<evidence type="ECO:0000259" key="10">
    <source>
        <dbReference type="Pfam" id="PF02897"/>
    </source>
</evidence>
<comment type="catalytic activity">
    <reaction evidence="1">
        <text>Hydrolysis of Pro-|-Xaa &gt;&gt; Ala-|-Xaa in oligopeptides.</text>
        <dbReference type="EC" id="3.4.21.26"/>
    </reaction>
</comment>
<dbReference type="EC" id="3.4.21.26" evidence="3"/>
<evidence type="ECO:0000313" key="11">
    <source>
        <dbReference type="EMBL" id="CAG7836112.1"/>
    </source>
</evidence>
<evidence type="ECO:0000256" key="4">
    <source>
        <dbReference type="ARBA" id="ARBA00016310"/>
    </source>
</evidence>
<keyword evidence="6" id="KW-0378">Hydrolase</keyword>
<accession>A0A8J2Q0X1</accession>
<dbReference type="InterPro" id="IPR051167">
    <property type="entry name" value="Prolyl_oligopep/macrocyclase"/>
</dbReference>
<dbReference type="InterPro" id="IPR023302">
    <property type="entry name" value="Pept_S9A_N"/>
</dbReference>
<organism evidence="11 12">
    <name type="scientific">Allacma fusca</name>
    <dbReference type="NCBI Taxonomy" id="39272"/>
    <lineage>
        <taxon>Eukaryota</taxon>
        <taxon>Metazoa</taxon>
        <taxon>Ecdysozoa</taxon>
        <taxon>Arthropoda</taxon>
        <taxon>Hexapoda</taxon>
        <taxon>Collembola</taxon>
        <taxon>Symphypleona</taxon>
        <taxon>Sminthuridae</taxon>
        <taxon>Allacma</taxon>
    </lineage>
</organism>